<keyword evidence="1" id="KW-0175">Coiled coil</keyword>
<feature type="signal peptide" evidence="2">
    <location>
        <begin position="1"/>
        <end position="21"/>
    </location>
</feature>
<dbReference type="RefSeq" id="WP_126008441.1">
    <property type="nucleotide sequence ID" value="NZ_CP032509.1"/>
</dbReference>
<dbReference type="OrthoDB" id="7870871at2"/>
<evidence type="ECO:0000313" key="3">
    <source>
        <dbReference type="EMBL" id="AZN70806.1"/>
    </source>
</evidence>
<evidence type="ECO:0008006" key="5">
    <source>
        <dbReference type="Google" id="ProtNLM"/>
    </source>
</evidence>
<sequence>MLHKFPAAALILGLLAGPAVAQDDGRYSMERTEDGFVRMDRQTGEVSVCREQGEDLVCRLAADDRQAFETDLDALSDRVTALEERLAELSSADLPPEEEIDRAMGIMESFMRRFFGMIQEFQQELGTTEDGTRT</sequence>
<organism evidence="3 4">
    <name type="scientific">Georhizobium profundi</name>
    <dbReference type="NCBI Taxonomy" id="2341112"/>
    <lineage>
        <taxon>Bacteria</taxon>
        <taxon>Pseudomonadati</taxon>
        <taxon>Pseudomonadota</taxon>
        <taxon>Alphaproteobacteria</taxon>
        <taxon>Hyphomicrobiales</taxon>
        <taxon>Rhizobiaceae</taxon>
        <taxon>Georhizobium</taxon>
    </lineage>
</organism>
<dbReference type="Proteomes" id="UP000268192">
    <property type="component" value="Chromosome"/>
</dbReference>
<feature type="chain" id="PRO_5019078545" description="DUF2884 family protein" evidence="2">
    <location>
        <begin position="22"/>
        <end position="134"/>
    </location>
</feature>
<keyword evidence="2" id="KW-0732">Signal</keyword>
<dbReference type="SUPFAM" id="SSF46966">
    <property type="entry name" value="Spectrin repeat"/>
    <property type="match status" value="1"/>
</dbReference>
<gene>
    <name evidence="3" type="ORF">D5400_05535</name>
</gene>
<name>A0A3S9B1I7_9HYPH</name>
<evidence type="ECO:0000313" key="4">
    <source>
        <dbReference type="Proteomes" id="UP000268192"/>
    </source>
</evidence>
<proteinExistence type="predicted"/>
<feature type="coiled-coil region" evidence="1">
    <location>
        <begin position="65"/>
        <end position="92"/>
    </location>
</feature>
<evidence type="ECO:0000256" key="2">
    <source>
        <dbReference type="SAM" id="SignalP"/>
    </source>
</evidence>
<protein>
    <recommendedName>
        <fullName evidence="5">DUF2884 family protein</fullName>
    </recommendedName>
</protein>
<dbReference type="AlphaFoldDB" id="A0A3S9B1I7"/>
<dbReference type="EMBL" id="CP032509">
    <property type="protein sequence ID" value="AZN70806.1"/>
    <property type="molecule type" value="Genomic_DNA"/>
</dbReference>
<dbReference type="KEGG" id="abaw:D5400_05535"/>
<keyword evidence="4" id="KW-1185">Reference proteome</keyword>
<reference evidence="3 4" key="1">
    <citation type="submission" date="2018-09" db="EMBL/GenBank/DDBJ databases">
        <title>Marinorhizobium profundi gen. nov., sp. nov., isolated from a deep-sea sediment sample from the New Britain Trench and proposal of Marinorhizobiaceae fam. nov. in the order Rhizobiales of the class Alphaproteobacteria.</title>
        <authorList>
            <person name="Cao J."/>
        </authorList>
    </citation>
    <scope>NUCLEOTIDE SEQUENCE [LARGE SCALE GENOMIC DNA]</scope>
    <source>
        <strain evidence="3 4">WS11</strain>
    </source>
</reference>
<accession>A0A3S9B1I7</accession>
<evidence type="ECO:0000256" key="1">
    <source>
        <dbReference type="SAM" id="Coils"/>
    </source>
</evidence>